<feature type="region of interest" description="Disordered" evidence="1">
    <location>
        <begin position="1"/>
        <end position="53"/>
    </location>
</feature>
<feature type="domain" description="BZIP" evidence="2">
    <location>
        <begin position="11"/>
        <end position="26"/>
    </location>
</feature>
<feature type="compositionally biased region" description="Basic residues" evidence="1">
    <location>
        <begin position="23"/>
        <end position="32"/>
    </location>
</feature>
<accession>A0A553HIQ2</accession>
<feature type="compositionally biased region" description="Polar residues" evidence="1">
    <location>
        <begin position="381"/>
        <end position="390"/>
    </location>
</feature>
<comment type="caution">
    <text evidence="3">The sequence shown here is derived from an EMBL/GenBank/DDBJ whole genome shotgun (WGS) entry which is preliminary data.</text>
</comment>
<feature type="compositionally biased region" description="Polar residues" evidence="1">
    <location>
        <begin position="180"/>
        <end position="201"/>
    </location>
</feature>
<dbReference type="AlphaFoldDB" id="A0A553HIQ2"/>
<name>A0A553HIQ2_9PEZI</name>
<keyword evidence="4" id="KW-1185">Reference proteome</keyword>
<feature type="region of interest" description="Disordered" evidence="1">
    <location>
        <begin position="346"/>
        <end position="390"/>
    </location>
</feature>
<evidence type="ECO:0000313" key="4">
    <source>
        <dbReference type="Proteomes" id="UP000319160"/>
    </source>
</evidence>
<dbReference type="PROSITE" id="PS00036">
    <property type="entry name" value="BZIP_BASIC"/>
    <property type="match status" value="1"/>
</dbReference>
<gene>
    <name evidence="3" type="ORF">FHL15_011261</name>
</gene>
<evidence type="ECO:0000259" key="2">
    <source>
        <dbReference type="PROSITE" id="PS00036"/>
    </source>
</evidence>
<dbReference type="Proteomes" id="UP000319160">
    <property type="component" value="Unassembled WGS sequence"/>
</dbReference>
<reference evidence="4" key="1">
    <citation type="submission" date="2019-06" db="EMBL/GenBank/DDBJ databases">
        <title>Draft genome sequence of the griseofulvin-producing fungus Xylaria cubensis strain G536.</title>
        <authorList>
            <person name="Mead M.E."/>
            <person name="Raja H.A."/>
            <person name="Steenwyk J.L."/>
            <person name="Knowles S.L."/>
            <person name="Oberlies N.H."/>
            <person name="Rokas A."/>
        </authorList>
    </citation>
    <scope>NUCLEOTIDE SEQUENCE [LARGE SCALE GENOMIC DNA]</scope>
    <source>
        <strain evidence="4">G536</strain>
    </source>
</reference>
<evidence type="ECO:0000313" key="3">
    <source>
        <dbReference type="EMBL" id="TRX87843.1"/>
    </source>
</evidence>
<dbReference type="CDD" id="cd14688">
    <property type="entry name" value="bZIP_YAP"/>
    <property type="match status" value="1"/>
</dbReference>
<organism evidence="3 4">
    <name type="scientific">Xylaria flabelliformis</name>
    <dbReference type="NCBI Taxonomy" id="2512241"/>
    <lineage>
        <taxon>Eukaryota</taxon>
        <taxon>Fungi</taxon>
        <taxon>Dikarya</taxon>
        <taxon>Ascomycota</taxon>
        <taxon>Pezizomycotina</taxon>
        <taxon>Sordariomycetes</taxon>
        <taxon>Xylariomycetidae</taxon>
        <taxon>Xylariales</taxon>
        <taxon>Xylariaceae</taxon>
        <taxon>Xylaria</taxon>
    </lineage>
</organism>
<feature type="compositionally biased region" description="Basic and acidic residues" evidence="1">
    <location>
        <begin position="9"/>
        <end position="22"/>
    </location>
</feature>
<dbReference type="GO" id="GO:0003700">
    <property type="term" value="F:DNA-binding transcription factor activity"/>
    <property type="evidence" value="ECO:0007669"/>
    <property type="project" value="InterPro"/>
</dbReference>
<dbReference type="EMBL" id="VFLP01000115">
    <property type="protein sequence ID" value="TRX87843.1"/>
    <property type="molecule type" value="Genomic_DNA"/>
</dbReference>
<feature type="compositionally biased region" description="Polar residues" evidence="1">
    <location>
        <begin position="238"/>
        <end position="251"/>
    </location>
</feature>
<feature type="region of interest" description="Disordered" evidence="1">
    <location>
        <begin position="180"/>
        <end position="292"/>
    </location>
</feature>
<feature type="compositionally biased region" description="Basic and acidic residues" evidence="1">
    <location>
        <begin position="357"/>
        <end position="369"/>
    </location>
</feature>
<dbReference type="InterPro" id="IPR004827">
    <property type="entry name" value="bZIP"/>
</dbReference>
<proteinExistence type="predicted"/>
<protein>
    <recommendedName>
        <fullName evidence="2">BZIP domain-containing protein</fullName>
    </recommendedName>
</protein>
<evidence type="ECO:0000256" key="1">
    <source>
        <dbReference type="SAM" id="MobiDB-lite"/>
    </source>
</evidence>
<sequence length="390" mass="42755">MGDNSLATSDRRRFQNRESQRRFREKHKKAQRLQKWNETDQALHAGNPSGFDTYPSGISAGRSTAQPQGILLTPNTTTSLQLSSAGSGHHDLEVAGEWSASSTTRQFANYTTAEISALPVLGQSGTNTTNTADSRFFVDQSMSRDANNILVGSHNDDTICILSPESIQWREGEDTHCYNLPTSANTTERPLTTMSAGSGSQHFRRDSERHRSTIPGRKHTLLPPRNNTSQMAPVLASAASQNKRTGNTNSSSDEHTELDDNNTNSRKNRGPGPRTMPASPQMPRNSNPLSQPMAVGTLKTEIGGSKAEQMVGEVEKLYDFGVAIGILPEDQQMAASLREMKRRFRFVCDSQTSNSESESRSAKRGREWQPPEEWSPLESDGSGSSAGELD</sequence>
<dbReference type="OrthoDB" id="4759407at2759"/>